<reference evidence="2 3" key="1">
    <citation type="submission" date="2018-08" db="EMBL/GenBank/DDBJ databases">
        <title>Genomic Encyclopedia of Archaeal and Bacterial Type Strains, Phase II (KMG-II): from individual species to whole genera.</title>
        <authorList>
            <person name="Goeker M."/>
        </authorList>
    </citation>
    <scope>NUCLEOTIDE SEQUENCE [LARGE SCALE GENOMIC DNA]</scope>
    <source>
        <strain evidence="2 3">DSM 45791</strain>
    </source>
</reference>
<accession>A0A3E0G675</accession>
<dbReference type="Proteomes" id="UP000256269">
    <property type="component" value="Unassembled WGS sequence"/>
</dbReference>
<keyword evidence="3" id="KW-1185">Reference proteome</keyword>
<dbReference type="EMBL" id="QUNO01000039">
    <property type="protein sequence ID" value="REH17969.1"/>
    <property type="molecule type" value="Genomic_DNA"/>
</dbReference>
<evidence type="ECO:0000313" key="3">
    <source>
        <dbReference type="Proteomes" id="UP000256269"/>
    </source>
</evidence>
<proteinExistence type="predicted"/>
<dbReference type="InterPro" id="IPR036291">
    <property type="entry name" value="NAD(P)-bd_dom_sf"/>
</dbReference>
<name>A0A3E0G675_9PSEU</name>
<organism evidence="2 3">
    <name type="scientific">Kutzneria buriramensis</name>
    <dbReference type="NCBI Taxonomy" id="1045776"/>
    <lineage>
        <taxon>Bacteria</taxon>
        <taxon>Bacillati</taxon>
        <taxon>Actinomycetota</taxon>
        <taxon>Actinomycetes</taxon>
        <taxon>Pseudonocardiales</taxon>
        <taxon>Pseudonocardiaceae</taxon>
        <taxon>Kutzneria</taxon>
    </lineage>
</organism>
<protein>
    <recommendedName>
        <fullName evidence="4">Saccharopine dehydrogenase-like protein</fullName>
    </recommendedName>
</protein>
<evidence type="ECO:0000256" key="1">
    <source>
        <dbReference type="SAM" id="MobiDB-lite"/>
    </source>
</evidence>
<evidence type="ECO:0008006" key="4">
    <source>
        <dbReference type="Google" id="ProtNLM"/>
    </source>
</evidence>
<dbReference type="OrthoDB" id="4414717at2"/>
<feature type="compositionally biased region" description="Polar residues" evidence="1">
    <location>
        <begin position="360"/>
        <end position="373"/>
    </location>
</feature>
<dbReference type="Gene3D" id="3.40.50.720">
    <property type="entry name" value="NAD(P)-binding Rossmann-like Domain"/>
    <property type="match status" value="1"/>
</dbReference>
<dbReference type="AlphaFoldDB" id="A0A3E0G675"/>
<dbReference type="RefSeq" id="WP_116182291.1">
    <property type="nucleotide sequence ID" value="NZ_CP144375.1"/>
</dbReference>
<comment type="caution">
    <text evidence="2">The sequence shown here is derived from an EMBL/GenBank/DDBJ whole genome shotgun (WGS) entry which is preliminary data.</text>
</comment>
<feature type="region of interest" description="Disordered" evidence="1">
    <location>
        <begin position="334"/>
        <end position="373"/>
    </location>
</feature>
<sequence length="373" mass="40059">MIGILGCTSAVGRKVAWLLRDRYAYQLRLAVGVHEETDEDRVERVDVHDIKSLTRFSQGCDTVVNCLDLDAPAVSGLAAIVVDAGSSFIDATGGVGPESLSPVVSGQTVVLAAEGIRCCTNLLSRHVLTLPETRGDSITVHFGGLFHPTLSYATEIVRQVSAERPLRTWRAGFPSRAVPDVPANPFFPADVRSVPLLSAESRRLAEYCGLDTGSWTAVLDGRATAAVLDGGNLTPDILIEGCQRDMAVSRPYLLVVARTDTIQAAHRTAVLRIHALSSVTATIAARTVLLSKTGNIPSGVHYASELFPPNRMLAELTLESNVAMLTTISHSDPHFRINQDTGSDNAGQRKPFRAVRDSTDSPVRTSLPVSTVW</sequence>
<gene>
    <name evidence="2" type="ORF">BCF44_1391</name>
</gene>
<evidence type="ECO:0000313" key="2">
    <source>
        <dbReference type="EMBL" id="REH17969.1"/>
    </source>
</evidence>
<dbReference type="SUPFAM" id="SSF51735">
    <property type="entry name" value="NAD(P)-binding Rossmann-fold domains"/>
    <property type="match status" value="1"/>
</dbReference>